<dbReference type="PROSITE" id="PS51194">
    <property type="entry name" value="HELICASE_CTER"/>
    <property type="match status" value="1"/>
</dbReference>
<reference evidence="3 4" key="1">
    <citation type="submission" date="2018-05" db="EMBL/GenBank/DDBJ databases">
        <title>The Hungate 1000. A catalogue of reference genomes from the rumen microbiome.</title>
        <authorList>
            <person name="Kelly W."/>
        </authorList>
    </citation>
    <scope>NUCLEOTIDE SEQUENCE [LARGE SCALE GENOMIC DNA]</scope>
    <source>
        <strain evidence="3 4">SAb67</strain>
    </source>
</reference>
<dbReference type="EMBL" id="QGDI01000006">
    <property type="protein sequence ID" value="PWJ12612.1"/>
    <property type="molecule type" value="Genomic_DNA"/>
</dbReference>
<keyword evidence="3" id="KW-0067">ATP-binding</keyword>
<dbReference type="CDD" id="cd00085">
    <property type="entry name" value="HNHc"/>
    <property type="match status" value="1"/>
</dbReference>
<dbReference type="Pfam" id="PF04851">
    <property type="entry name" value="ResIII"/>
    <property type="match status" value="1"/>
</dbReference>
<dbReference type="InterPro" id="IPR050742">
    <property type="entry name" value="Helicase_Restrict-Modif_Enz"/>
</dbReference>
<dbReference type="PROSITE" id="PS51192">
    <property type="entry name" value="HELICASE_ATP_BIND_1"/>
    <property type="match status" value="1"/>
</dbReference>
<feature type="domain" description="Helicase C-terminal" evidence="2">
    <location>
        <begin position="274"/>
        <end position="437"/>
    </location>
</feature>
<dbReference type="SMART" id="SM00487">
    <property type="entry name" value="DEXDc"/>
    <property type="match status" value="1"/>
</dbReference>
<evidence type="ECO:0000313" key="4">
    <source>
        <dbReference type="Proteomes" id="UP000245720"/>
    </source>
</evidence>
<dbReference type="GO" id="GO:0008270">
    <property type="term" value="F:zinc ion binding"/>
    <property type="evidence" value="ECO:0007669"/>
    <property type="project" value="InterPro"/>
</dbReference>
<dbReference type="GO" id="GO:0005524">
    <property type="term" value="F:ATP binding"/>
    <property type="evidence" value="ECO:0007669"/>
    <property type="project" value="InterPro"/>
</dbReference>
<feature type="domain" description="Helicase ATP-binding" evidence="1">
    <location>
        <begin position="37"/>
        <end position="208"/>
    </location>
</feature>
<protein>
    <submittedName>
        <fullName evidence="3">Superfamily II DNA or RNA helicase</fullName>
    </submittedName>
</protein>
<dbReference type="InterPro" id="IPR001650">
    <property type="entry name" value="Helicase_C-like"/>
</dbReference>
<proteinExistence type="predicted"/>
<dbReference type="GO" id="GO:0004386">
    <property type="term" value="F:helicase activity"/>
    <property type="evidence" value="ECO:0007669"/>
    <property type="project" value="UniProtKB-KW"/>
</dbReference>
<keyword evidence="3" id="KW-0378">Hydrolase</keyword>
<dbReference type="Gene3D" id="1.10.30.50">
    <property type="match status" value="1"/>
</dbReference>
<dbReference type="Pfam" id="PF01844">
    <property type="entry name" value="HNH"/>
    <property type="match status" value="1"/>
</dbReference>
<accession>A0A315Y0G2</accession>
<dbReference type="InterPro" id="IPR014001">
    <property type="entry name" value="Helicase_ATP-bd"/>
</dbReference>
<dbReference type="PANTHER" id="PTHR47396:SF1">
    <property type="entry name" value="ATP-DEPENDENT HELICASE IRC3-RELATED"/>
    <property type="match status" value="1"/>
</dbReference>
<dbReference type="RefSeq" id="WP_242978597.1">
    <property type="nucleotide sequence ID" value="NZ_QGDI01000006.1"/>
</dbReference>
<dbReference type="SMART" id="SM00490">
    <property type="entry name" value="HELICc"/>
    <property type="match status" value="1"/>
</dbReference>
<dbReference type="GO" id="GO:0004519">
    <property type="term" value="F:endonuclease activity"/>
    <property type="evidence" value="ECO:0007669"/>
    <property type="project" value="InterPro"/>
</dbReference>
<evidence type="ECO:0000259" key="2">
    <source>
        <dbReference type="PROSITE" id="PS51194"/>
    </source>
</evidence>
<evidence type="ECO:0000313" key="3">
    <source>
        <dbReference type="EMBL" id="PWJ12612.1"/>
    </source>
</evidence>
<name>A0A315Y0G2_RUMFL</name>
<dbReference type="GO" id="GO:0016787">
    <property type="term" value="F:hydrolase activity"/>
    <property type="evidence" value="ECO:0007669"/>
    <property type="project" value="InterPro"/>
</dbReference>
<dbReference type="InterPro" id="IPR002711">
    <property type="entry name" value="HNH"/>
</dbReference>
<gene>
    <name evidence="3" type="ORF">IE37_01695</name>
</gene>
<dbReference type="Pfam" id="PF00271">
    <property type="entry name" value="Helicase_C"/>
    <property type="match status" value="1"/>
</dbReference>
<organism evidence="3 4">
    <name type="scientific">Ruminococcus flavefaciens</name>
    <dbReference type="NCBI Taxonomy" id="1265"/>
    <lineage>
        <taxon>Bacteria</taxon>
        <taxon>Bacillati</taxon>
        <taxon>Bacillota</taxon>
        <taxon>Clostridia</taxon>
        <taxon>Eubacteriales</taxon>
        <taxon>Oscillospiraceae</taxon>
        <taxon>Ruminococcus</taxon>
    </lineage>
</organism>
<dbReference type="InterPro" id="IPR006935">
    <property type="entry name" value="Helicase/UvrB_N"/>
</dbReference>
<keyword evidence="3" id="KW-0347">Helicase</keyword>
<dbReference type="GO" id="GO:0003677">
    <property type="term" value="F:DNA binding"/>
    <property type="evidence" value="ECO:0007669"/>
    <property type="project" value="InterPro"/>
</dbReference>
<dbReference type="InterPro" id="IPR027417">
    <property type="entry name" value="P-loop_NTPase"/>
</dbReference>
<dbReference type="SMART" id="SM00507">
    <property type="entry name" value="HNHc"/>
    <property type="match status" value="1"/>
</dbReference>
<keyword evidence="3" id="KW-0547">Nucleotide-binding</keyword>
<dbReference type="Proteomes" id="UP000245720">
    <property type="component" value="Unassembled WGS sequence"/>
</dbReference>
<sequence length="732" mass="84214">MPISVENLNAQTVTPSNGTNPRTLYEHQVDALKAMNAINKKQEFRTLLVLPTGGGKTLTAVYWLLQNAVDKGKKILWIAHRHLLLEQAADTFINNAYTNIMINHTSFRYRIISGMHDKPIHIKTDDNILIVSKDSINRSLERLDKWLKNEDVFLVIDEAHHAVAKTYRKTIQYVEKYAKSMKLLGLTATPFRTSEKERGALYQIFTDDIVYKIDLKTLIDRHILAYPKFIEGCETGIELGDRIGLKNIQEIENFDALPKNIQDFLQDNTKRNAFIVNHYVKNKDKYGKTIVFAINKTNAIALNKIFHERGIRSDYIVSDVRNADLGITISSKENEEKIKLYRDGKLDVLINVNILTEGTDLPQTHTVFLTRPTISRVFMTQMVGRALRGEKAGGTTDAYIVPFIDDWNGKIAWVNPQSLLKDEFEPQDTPAKKQQYELRVISISKIEEFAAMLNEGIDTSALEQIEMIERIPVGYYMFSTLEWNHQILVYNSTQSSYQSLIADLSQIMELYGIEEETIADDVLPEMTDYCMEQYFDEDLVPACQRSDVEHLLLFYAQKAVDPLFVPLDNIVRKKLDVSEIAKKFEEEAMTGRERKAYLDSLWDAEDSVYKIYYSSPYIFKRMIDIEMDKLEGYMETDYAAPQTKAELRELEGLPLEEIINRYPNVGIPLKMRVFDKARKADGNYVCASCKKVFSNRKDLQVDHIKPMAKGGRTVESNLQILCRFCNQRKGDK</sequence>
<dbReference type="GO" id="GO:0005829">
    <property type="term" value="C:cytosol"/>
    <property type="evidence" value="ECO:0007669"/>
    <property type="project" value="TreeGrafter"/>
</dbReference>
<dbReference type="PANTHER" id="PTHR47396">
    <property type="entry name" value="TYPE I RESTRICTION ENZYME ECOKI R PROTEIN"/>
    <property type="match status" value="1"/>
</dbReference>
<dbReference type="AlphaFoldDB" id="A0A315Y0G2"/>
<dbReference type="InterPro" id="IPR003615">
    <property type="entry name" value="HNH_nuc"/>
</dbReference>
<evidence type="ECO:0000259" key="1">
    <source>
        <dbReference type="PROSITE" id="PS51192"/>
    </source>
</evidence>
<dbReference type="SUPFAM" id="SSF52540">
    <property type="entry name" value="P-loop containing nucleoside triphosphate hydrolases"/>
    <property type="match status" value="1"/>
</dbReference>
<comment type="caution">
    <text evidence="3">The sequence shown here is derived from an EMBL/GenBank/DDBJ whole genome shotgun (WGS) entry which is preliminary data.</text>
</comment>
<dbReference type="Gene3D" id="3.40.50.300">
    <property type="entry name" value="P-loop containing nucleotide triphosphate hydrolases"/>
    <property type="match status" value="2"/>
</dbReference>